<evidence type="ECO:0000313" key="1">
    <source>
        <dbReference type="EMBL" id="NEC79276.1"/>
    </source>
</evidence>
<proteinExistence type="predicted"/>
<dbReference type="AlphaFoldDB" id="A0A6G3TYN7"/>
<dbReference type="SUPFAM" id="SSF56801">
    <property type="entry name" value="Acetyl-CoA synthetase-like"/>
    <property type="match status" value="1"/>
</dbReference>
<gene>
    <name evidence="1" type="ORF">G3I38_08440</name>
</gene>
<sequence length="49" mass="4898">MSSLFPALTDGPAGRPALRFGAHSLTYGELAAASAAVAAGLRTARRVAV</sequence>
<reference evidence="1" key="1">
    <citation type="submission" date="2020-01" db="EMBL/GenBank/DDBJ databases">
        <title>Insect and environment-associated Actinomycetes.</title>
        <authorList>
            <person name="Currrie C."/>
            <person name="Chevrette M."/>
            <person name="Carlson C."/>
            <person name="Stubbendieck R."/>
            <person name="Wendt-Pienkowski E."/>
        </authorList>
    </citation>
    <scope>NUCLEOTIDE SEQUENCE</scope>
    <source>
        <strain evidence="1">SID7958</strain>
    </source>
</reference>
<feature type="non-terminal residue" evidence="1">
    <location>
        <position position="49"/>
    </location>
</feature>
<organism evidence="1">
    <name type="scientific">Streptomyces sp. SID7958</name>
    <dbReference type="NCBI Taxonomy" id="2706093"/>
    <lineage>
        <taxon>Bacteria</taxon>
        <taxon>Bacillati</taxon>
        <taxon>Actinomycetota</taxon>
        <taxon>Actinomycetes</taxon>
        <taxon>Kitasatosporales</taxon>
        <taxon>Streptomycetaceae</taxon>
        <taxon>Streptomyces</taxon>
    </lineage>
</organism>
<accession>A0A6G3TYN7</accession>
<dbReference type="InterPro" id="IPR042099">
    <property type="entry name" value="ANL_N_sf"/>
</dbReference>
<comment type="caution">
    <text evidence="1">The sequence shown here is derived from an EMBL/GenBank/DDBJ whole genome shotgun (WGS) entry which is preliminary data.</text>
</comment>
<dbReference type="Gene3D" id="3.40.50.12780">
    <property type="entry name" value="N-terminal domain of ligase-like"/>
    <property type="match status" value="1"/>
</dbReference>
<protein>
    <submittedName>
        <fullName evidence="1">Acyl-CoA synthetase</fullName>
    </submittedName>
</protein>
<name>A0A6G3TYN7_9ACTN</name>
<dbReference type="EMBL" id="JAAGMU010000447">
    <property type="protein sequence ID" value="NEC79276.1"/>
    <property type="molecule type" value="Genomic_DNA"/>
</dbReference>